<keyword evidence="4" id="KW-1185">Reference proteome</keyword>
<gene>
    <name evidence="3" type="ORF">HETIRDRAFT_453011</name>
</gene>
<evidence type="ECO:0000313" key="3">
    <source>
        <dbReference type="EMBL" id="ETW80002.1"/>
    </source>
</evidence>
<dbReference type="InParanoid" id="W4K2G8"/>
<feature type="compositionally biased region" description="Low complexity" evidence="1">
    <location>
        <begin position="169"/>
        <end position="182"/>
    </location>
</feature>
<name>W4K2G8_HETIT</name>
<reference evidence="3 4" key="1">
    <citation type="journal article" date="2012" name="New Phytol.">
        <title>Insight into trade-off between wood decay and parasitism from the genome of a fungal forest pathogen.</title>
        <authorList>
            <person name="Olson A."/>
            <person name="Aerts A."/>
            <person name="Asiegbu F."/>
            <person name="Belbahri L."/>
            <person name="Bouzid O."/>
            <person name="Broberg A."/>
            <person name="Canback B."/>
            <person name="Coutinho P.M."/>
            <person name="Cullen D."/>
            <person name="Dalman K."/>
            <person name="Deflorio G."/>
            <person name="van Diepen L.T."/>
            <person name="Dunand C."/>
            <person name="Duplessis S."/>
            <person name="Durling M."/>
            <person name="Gonthier P."/>
            <person name="Grimwood J."/>
            <person name="Fossdal C.G."/>
            <person name="Hansson D."/>
            <person name="Henrissat B."/>
            <person name="Hietala A."/>
            <person name="Himmelstrand K."/>
            <person name="Hoffmeister D."/>
            <person name="Hogberg N."/>
            <person name="James T.Y."/>
            <person name="Karlsson M."/>
            <person name="Kohler A."/>
            <person name="Kues U."/>
            <person name="Lee Y.H."/>
            <person name="Lin Y.C."/>
            <person name="Lind M."/>
            <person name="Lindquist E."/>
            <person name="Lombard V."/>
            <person name="Lucas S."/>
            <person name="Lunden K."/>
            <person name="Morin E."/>
            <person name="Murat C."/>
            <person name="Park J."/>
            <person name="Raffaello T."/>
            <person name="Rouze P."/>
            <person name="Salamov A."/>
            <person name="Schmutz J."/>
            <person name="Solheim H."/>
            <person name="Stahlberg J."/>
            <person name="Velez H."/>
            <person name="de Vries R.P."/>
            <person name="Wiebenga A."/>
            <person name="Woodward S."/>
            <person name="Yakovlev I."/>
            <person name="Garbelotto M."/>
            <person name="Martin F."/>
            <person name="Grigoriev I.V."/>
            <person name="Stenlid J."/>
        </authorList>
    </citation>
    <scope>NUCLEOTIDE SEQUENCE [LARGE SCALE GENOMIC DNA]</scope>
    <source>
        <strain evidence="3 4">TC 32-1</strain>
    </source>
</reference>
<evidence type="ECO:0000313" key="4">
    <source>
        <dbReference type="Proteomes" id="UP000030671"/>
    </source>
</evidence>
<dbReference type="Proteomes" id="UP000030671">
    <property type="component" value="Unassembled WGS sequence"/>
</dbReference>
<dbReference type="RefSeq" id="XP_009548527.1">
    <property type="nucleotide sequence ID" value="XM_009550232.1"/>
</dbReference>
<feature type="compositionally biased region" description="Basic residues" evidence="1">
    <location>
        <begin position="244"/>
        <end position="257"/>
    </location>
</feature>
<feature type="transmembrane region" description="Helical" evidence="2">
    <location>
        <begin position="32"/>
        <end position="50"/>
    </location>
</feature>
<dbReference type="GeneID" id="20676325"/>
<evidence type="ECO:0000256" key="1">
    <source>
        <dbReference type="SAM" id="MobiDB-lite"/>
    </source>
</evidence>
<dbReference type="AlphaFoldDB" id="W4K2G8"/>
<protein>
    <submittedName>
        <fullName evidence="3">Uncharacterized protein</fullName>
    </submittedName>
</protein>
<feature type="compositionally biased region" description="Basic and acidic residues" evidence="1">
    <location>
        <begin position="273"/>
        <end position="294"/>
    </location>
</feature>
<keyword evidence="2" id="KW-1133">Transmembrane helix</keyword>
<sequence>MLDRPQASVRGAGIDERARHESAALCVEKGSWLILVLTCAYLVLCIVSLGPHRAADTLAILYDLAVLNNRSATSRICALHEMVSAHLSRGRLTRQMCKLDGMVTARSHPPILLQPFAQRTPSIRLFHSQFIDRMLIRRRSPLRARAGMSFHGAVLNPCWNEPRHRPAPRSKSSSLSNLSARAPYPPRLSAPSLRRTRPHCGARTEPLMPRRRARRALSLARCRPSPVIRHPPNLASVSDSPRGQARRRPKRTRHGRSSHPFPQTRADSVGSIGDEKEGEGKGRERDRGGRAEAW</sequence>
<dbReference type="HOGENOM" id="CLU_946838_0_0_1"/>
<keyword evidence="2" id="KW-0812">Transmembrane</keyword>
<evidence type="ECO:0000256" key="2">
    <source>
        <dbReference type="SAM" id="Phobius"/>
    </source>
</evidence>
<dbReference type="KEGG" id="hir:HETIRDRAFT_453011"/>
<feature type="region of interest" description="Disordered" evidence="1">
    <location>
        <begin position="158"/>
        <end position="294"/>
    </location>
</feature>
<dbReference type="EMBL" id="KI925460">
    <property type="protein sequence ID" value="ETW80002.1"/>
    <property type="molecule type" value="Genomic_DNA"/>
</dbReference>
<keyword evidence="2" id="KW-0472">Membrane</keyword>
<accession>W4K2G8</accession>
<proteinExistence type="predicted"/>
<organism evidence="3 4">
    <name type="scientific">Heterobasidion irregulare (strain TC 32-1)</name>
    <dbReference type="NCBI Taxonomy" id="747525"/>
    <lineage>
        <taxon>Eukaryota</taxon>
        <taxon>Fungi</taxon>
        <taxon>Dikarya</taxon>
        <taxon>Basidiomycota</taxon>
        <taxon>Agaricomycotina</taxon>
        <taxon>Agaricomycetes</taxon>
        <taxon>Russulales</taxon>
        <taxon>Bondarzewiaceae</taxon>
        <taxon>Heterobasidion</taxon>
        <taxon>Heterobasidion annosum species complex</taxon>
    </lineage>
</organism>